<evidence type="ECO:0000256" key="10">
    <source>
        <dbReference type="ARBA" id="ARBA00022989"/>
    </source>
</evidence>
<comment type="pathway">
    <text evidence="2">Cell wall biogenesis; peptidoglycan biosynthesis.</text>
</comment>
<feature type="transmembrane region" description="Helical" evidence="21">
    <location>
        <begin position="302"/>
        <end position="324"/>
    </location>
</feature>
<evidence type="ECO:0000256" key="7">
    <source>
        <dbReference type="ARBA" id="ARBA00022692"/>
    </source>
</evidence>
<feature type="transmembrane region" description="Helical" evidence="21">
    <location>
        <begin position="138"/>
        <end position="158"/>
    </location>
</feature>
<keyword evidence="3" id="KW-1003">Cell membrane</keyword>
<keyword evidence="5" id="KW-0328">Glycosyltransferase</keyword>
<name>A0A1F7S0A2_9BACT</name>
<dbReference type="AlphaFoldDB" id="A0A1F7S0A2"/>
<keyword evidence="6" id="KW-0808">Transferase</keyword>
<feature type="transmembrane region" description="Helical" evidence="21">
    <location>
        <begin position="50"/>
        <end position="68"/>
    </location>
</feature>
<dbReference type="GO" id="GO:0071555">
    <property type="term" value="P:cell wall organization"/>
    <property type="evidence" value="ECO:0007669"/>
    <property type="project" value="UniProtKB-KW"/>
</dbReference>
<comment type="caution">
    <text evidence="22">The sequence shown here is derived from an EMBL/GenBank/DDBJ whole genome shotgun (WGS) entry which is preliminary data.</text>
</comment>
<feature type="transmembrane region" description="Helical" evidence="21">
    <location>
        <begin position="74"/>
        <end position="94"/>
    </location>
</feature>
<dbReference type="GO" id="GO:0008955">
    <property type="term" value="F:peptidoglycan glycosyltransferase activity"/>
    <property type="evidence" value="ECO:0007669"/>
    <property type="project" value="UniProtKB-EC"/>
</dbReference>
<comment type="subcellular location">
    <subcellularLocation>
        <location evidence="1">Cell membrane</location>
        <topology evidence="1">Multi-pass membrane protein</topology>
    </subcellularLocation>
</comment>
<keyword evidence="12" id="KW-0131">Cell cycle</keyword>
<evidence type="ECO:0000256" key="9">
    <source>
        <dbReference type="ARBA" id="ARBA00022984"/>
    </source>
</evidence>
<evidence type="ECO:0000256" key="11">
    <source>
        <dbReference type="ARBA" id="ARBA00023136"/>
    </source>
</evidence>
<dbReference type="InterPro" id="IPR001182">
    <property type="entry name" value="FtsW/RodA"/>
</dbReference>
<keyword evidence="11 21" id="KW-0472">Membrane</keyword>
<dbReference type="EMBL" id="MGDE01000049">
    <property type="protein sequence ID" value="OGL47255.1"/>
    <property type="molecule type" value="Genomic_DNA"/>
</dbReference>
<dbReference type="PANTHER" id="PTHR30474">
    <property type="entry name" value="CELL CYCLE PROTEIN"/>
    <property type="match status" value="1"/>
</dbReference>
<evidence type="ECO:0000256" key="18">
    <source>
        <dbReference type="ARBA" id="ARBA00041418"/>
    </source>
</evidence>
<evidence type="ECO:0000256" key="21">
    <source>
        <dbReference type="SAM" id="Phobius"/>
    </source>
</evidence>
<protein>
    <recommendedName>
        <fullName evidence="17">Probable peptidoglycan glycosyltransferase FtsW</fullName>
        <ecNumber evidence="19">2.4.99.28</ecNumber>
    </recommendedName>
    <alternativeName>
        <fullName evidence="18">Cell division protein FtsW</fullName>
    </alternativeName>
    <alternativeName>
        <fullName evidence="15">Cell wall polymerase</fullName>
    </alternativeName>
    <alternativeName>
        <fullName evidence="14">Peptidoglycan polymerase</fullName>
    </alternativeName>
</protein>
<evidence type="ECO:0000256" key="3">
    <source>
        <dbReference type="ARBA" id="ARBA00022475"/>
    </source>
</evidence>
<keyword evidence="13" id="KW-0961">Cell wall biogenesis/degradation</keyword>
<evidence type="ECO:0000256" key="17">
    <source>
        <dbReference type="ARBA" id="ARBA00041185"/>
    </source>
</evidence>
<accession>A0A1F7S0A2</accession>
<dbReference type="GO" id="GO:0051301">
    <property type="term" value="P:cell division"/>
    <property type="evidence" value="ECO:0007669"/>
    <property type="project" value="UniProtKB-KW"/>
</dbReference>
<evidence type="ECO:0000256" key="13">
    <source>
        <dbReference type="ARBA" id="ARBA00023316"/>
    </source>
</evidence>
<evidence type="ECO:0000256" key="12">
    <source>
        <dbReference type="ARBA" id="ARBA00023306"/>
    </source>
</evidence>
<evidence type="ECO:0000256" key="16">
    <source>
        <dbReference type="ARBA" id="ARBA00038053"/>
    </source>
</evidence>
<comment type="catalytic activity">
    <reaction evidence="20">
        <text>[GlcNAc-(1-&gt;4)-Mur2Ac(oyl-L-Ala-gamma-D-Glu-L-Lys-D-Ala-D-Ala)](n)-di-trans,octa-cis-undecaprenyl diphosphate + beta-D-GlcNAc-(1-&gt;4)-Mur2Ac(oyl-L-Ala-gamma-D-Glu-L-Lys-D-Ala-D-Ala)-di-trans,octa-cis-undecaprenyl diphosphate = [GlcNAc-(1-&gt;4)-Mur2Ac(oyl-L-Ala-gamma-D-Glu-L-Lys-D-Ala-D-Ala)](n+1)-di-trans,octa-cis-undecaprenyl diphosphate + di-trans,octa-cis-undecaprenyl diphosphate + H(+)</text>
        <dbReference type="Rhea" id="RHEA:23708"/>
        <dbReference type="Rhea" id="RHEA-COMP:9602"/>
        <dbReference type="Rhea" id="RHEA-COMP:9603"/>
        <dbReference type="ChEBI" id="CHEBI:15378"/>
        <dbReference type="ChEBI" id="CHEBI:58405"/>
        <dbReference type="ChEBI" id="CHEBI:60033"/>
        <dbReference type="ChEBI" id="CHEBI:78435"/>
        <dbReference type="EC" id="2.4.99.28"/>
    </reaction>
</comment>
<proteinExistence type="inferred from homology"/>
<keyword evidence="7 21" id="KW-0812">Transmembrane</keyword>
<keyword evidence="10 21" id="KW-1133">Transmembrane helix</keyword>
<feature type="transmembrane region" description="Helical" evidence="21">
    <location>
        <begin position="6"/>
        <end position="30"/>
    </location>
</feature>
<evidence type="ECO:0000313" key="23">
    <source>
        <dbReference type="Proteomes" id="UP000178797"/>
    </source>
</evidence>
<gene>
    <name evidence="22" type="ORF">A2W05_09360</name>
</gene>
<evidence type="ECO:0000313" key="22">
    <source>
        <dbReference type="EMBL" id="OGL47255.1"/>
    </source>
</evidence>
<dbReference type="GO" id="GO:0008360">
    <property type="term" value="P:regulation of cell shape"/>
    <property type="evidence" value="ECO:0007669"/>
    <property type="project" value="UniProtKB-KW"/>
</dbReference>
<feature type="transmembrane region" description="Helical" evidence="21">
    <location>
        <begin position="336"/>
        <end position="357"/>
    </location>
</feature>
<keyword evidence="8" id="KW-0133">Cell shape</keyword>
<dbReference type="GO" id="GO:0005886">
    <property type="term" value="C:plasma membrane"/>
    <property type="evidence" value="ECO:0007669"/>
    <property type="project" value="UniProtKB-SubCell"/>
</dbReference>
<feature type="transmembrane region" description="Helical" evidence="21">
    <location>
        <begin position="115"/>
        <end position="132"/>
    </location>
</feature>
<evidence type="ECO:0000256" key="15">
    <source>
        <dbReference type="ARBA" id="ARBA00033270"/>
    </source>
</evidence>
<keyword evidence="4 22" id="KW-0132">Cell division</keyword>
<dbReference type="Pfam" id="PF01098">
    <property type="entry name" value="FTSW_RODA_SPOVE"/>
    <property type="match status" value="1"/>
</dbReference>
<feature type="transmembrane region" description="Helical" evidence="21">
    <location>
        <begin position="165"/>
        <end position="181"/>
    </location>
</feature>
<evidence type="ECO:0000256" key="14">
    <source>
        <dbReference type="ARBA" id="ARBA00032370"/>
    </source>
</evidence>
<dbReference type="InterPro" id="IPR013437">
    <property type="entry name" value="FtsW"/>
</dbReference>
<sequence>MSREAKVLIIVVTLLLAIGIVMLFSASAIYASETKKIADPYFFLKRQLQWLLISVAGLIIVANVPYTLWARVKYILLGITIVMLLLVLIPGIGTKINGARRWIMIGPLSIQPSEMAKITIAIFMSAFISTNYERMKDWLKGFLPSFGLLALICGMILLQPDMGTAMFIAIVMTTILIIGGIRVIHIVPAFCTGALIMCILALYKFPYIVDRVMTFIKPDADPLGKGYHINQSLIALGYGGLFGTGLGKGISKLFFLPEVESDFIFSVVGEELGFVGTICILGLFAYLLYIGWNICKKTTNKFAFLLSFSITAFIILQAIMNIAVVTASMPTKGIPLPFLSAGGSSLLFTMVGVGILVNISNGSHKVVADKAKTTLIPAATPEIIKAP</sequence>
<dbReference type="GO" id="GO:0015648">
    <property type="term" value="F:lipid-linked peptidoglycan transporter activity"/>
    <property type="evidence" value="ECO:0007669"/>
    <property type="project" value="TreeGrafter"/>
</dbReference>
<evidence type="ECO:0000256" key="8">
    <source>
        <dbReference type="ARBA" id="ARBA00022960"/>
    </source>
</evidence>
<dbReference type="EC" id="2.4.99.28" evidence="19"/>
<keyword evidence="9" id="KW-0573">Peptidoglycan synthesis</keyword>
<dbReference type="PANTHER" id="PTHR30474:SF2">
    <property type="entry name" value="PEPTIDOGLYCAN GLYCOSYLTRANSFERASE FTSW-RELATED"/>
    <property type="match status" value="1"/>
</dbReference>
<dbReference type="Proteomes" id="UP000178797">
    <property type="component" value="Unassembled WGS sequence"/>
</dbReference>
<dbReference type="NCBIfam" id="TIGR02614">
    <property type="entry name" value="ftsW"/>
    <property type="match status" value="1"/>
</dbReference>
<evidence type="ECO:0000256" key="20">
    <source>
        <dbReference type="ARBA" id="ARBA00049902"/>
    </source>
</evidence>
<evidence type="ECO:0000256" key="19">
    <source>
        <dbReference type="ARBA" id="ARBA00044770"/>
    </source>
</evidence>
<dbReference type="GO" id="GO:0032153">
    <property type="term" value="C:cell division site"/>
    <property type="evidence" value="ECO:0007669"/>
    <property type="project" value="TreeGrafter"/>
</dbReference>
<feature type="transmembrane region" description="Helical" evidence="21">
    <location>
        <begin position="187"/>
        <end position="205"/>
    </location>
</feature>
<evidence type="ECO:0000256" key="2">
    <source>
        <dbReference type="ARBA" id="ARBA00004752"/>
    </source>
</evidence>
<organism evidence="22 23">
    <name type="scientific">Candidatus Schekmanbacteria bacterium RBG_16_38_10</name>
    <dbReference type="NCBI Taxonomy" id="1817879"/>
    <lineage>
        <taxon>Bacteria</taxon>
        <taxon>Candidatus Schekmaniibacteriota</taxon>
    </lineage>
</organism>
<evidence type="ECO:0000256" key="1">
    <source>
        <dbReference type="ARBA" id="ARBA00004651"/>
    </source>
</evidence>
<reference evidence="22 23" key="1">
    <citation type="journal article" date="2016" name="Nat. Commun.">
        <title>Thousands of microbial genomes shed light on interconnected biogeochemical processes in an aquifer system.</title>
        <authorList>
            <person name="Anantharaman K."/>
            <person name="Brown C.T."/>
            <person name="Hug L.A."/>
            <person name="Sharon I."/>
            <person name="Castelle C.J."/>
            <person name="Probst A.J."/>
            <person name="Thomas B.C."/>
            <person name="Singh A."/>
            <person name="Wilkins M.J."/>
            <person name="Karaoz U."/>
            <person name="Brodie E.L."/>
            <person name="Williams K.H."/>
            <person name="Hubbard S.S."/>
            <person name="Banfield J.F."/>
        </authorList>
    </citation>
    <scope>NUCLEOTIDE SEQUENCE [LARGE SCALE GENOMIC DNA]</scope>
</reference>
<comment type="similarity">
    <text evidence="16">Belongs to the SEDS family. FtsW subfamily.</text>
</comment>
<evidence type="ECO:0000256" key="5">
    <source>
        <dbReference type="ARBA" id="ARBA00022676"/>
    </source>
</evidence>
<dbReference type="GO" id="GO:0009252">
    <property type="term" value="P:peptidoglycan biosynthetic process"/>
    <property type="evidence" value="ECO:0007669"/>
    <property type="project" value="UniProtKB-KW"/>
</dbReference>
<evidence type="ECO:0000256" key="6">
    <source>
        <dbReference type="ARBA" id="ARBA00022679"/>
    </source>
</evidence>
<evidence type="ECO:0000256" key="4">
    <source>
        <dbReference type="ARBA" id="ARBA00022618"/>
    </source>
</evidence>
<feature type="transmembrane region" description="Helical" evidence="21">
    <location>
        <begin position="263"/>
        <end position="290"/>
    </location>
</feature>